<gene>
    <name evidence="7" type="ORF">H0484_06635</name>
</gene>
<dbReference type="InterPro" id="IPR017941">
    <property type="entry name" value="Rieske_2Fe-2S"/>
</dbReference>
<protein>
    <submittedName>
        <fullName evidence="7">Aromatic ring-hydroxylating dioxygenase subunit alpha</fullName>
    </submittedName>
</protein>
<dbReference type="Proteomes" id="UP000776983">
    <property type="component" value="Unassembled WGS sequence"/>
</dbReference>
<dbReference type="Gene3D" id="3.90.380.10">
    <property type="entry name" value="Naphthalene 1,2-dioxygenase Alpha Subunit, Chain A, domain 1"/>
    <property type="match status" value="1"/>
</dbReference>
<dbReference type="PROSITE" id="PS51296">
    <property type="entry name" value="RIESKE"/>
    <property type="match status" value="1"/>
</dbReference>
<evidence type="ECO:0000313" key="8">
    <source>
        <dbReference type="Proteomes" id="UP000776983"/>
    </source>
</evidence>
<dbReference type="InterPro" id="IPR050584">
    <property type="entry name" value="Cholesterol_7-desaturase"/>
</dbReference>
<dbReference type="PANTHER" id="PTHR21266">
    <property type="entry name" value="IRON-SULFUR DOMAIN CONTAINING PROTEIN"/>
    <property type="match status" value="1"/>
</dbReference>
<dbReference type="GO" id="GO:0051213">
    <property type="term" value="F:dioxygenase activity"/>
    <property type="evidence" value="ECO:0007669"/>
    <property type="project" value="UniProtKB-KW"/>
</dbReference>
<comment type="caution">
    <text evidence="7">The sequence shown here is derived from an EMBL/GenBank/DDBJ whole genome shotgun (WGS) entry which is preliminary data.</text>
</comment>
<evidence type="ECO:0000256" key="2">
    <source>
        <dbReference type="ARBA" id="ARBA00022723"/>
    </source>
</evidence>
<dbReference type="EMBL" id="JACDXW010000003">
    <property type="protein sequence ID" value="MCB5363421.1"/>
    <property type="molecule type" value="Genomic_DNA"/>
</dbReference>
<accession>A0ABS8CBL1</accession>
<proteinExistence type="predicted"/>
<keyword evidence="4" id="KW-0408">Iron</keyword>
<feature type="domain" description="Rieske" evidence="6">
    <location>
        <begin position="7"/>
        <end position="108"/>
    </location>
</feature>
<dbReference type="InterPro" id="IPR044043">
    <property type="entry name" value="VanA_C_cat"/>
</dbReference>
<dbReference type="Pfam" id="PF00355">
    <property type="entry name" value="Rieske"/>
    <property type="match status" value="1"/>
</dbReference>
<keyword evidence="1" id="KW-0001">2Fe-2S</keyword>
<dbReference type="PANTHER" id="PTHR21266:SF60">
    <property type="entry name" value="3-KETOSTEROID-9-ALPHA-MONOOXYGENASE, OXYGENASE COMPONENT"/>
    <property type="match status" value="1"/>
</dbReference>
<name>A0ABS8CBL1_9BURK</name>
<keyword evidence="5" id="KW-0411">Iron-sulfur</keyword>
<evidence type="ECO:0000256" key="5">
    <source>
        <dbReference type="ARBA" id="ARBA00023014"/>
    </source>
</evidence>
<evidence type="ECO:0000256" key="1">
    <source>
        <dbReference type="ARBA" id="ARBA00022714"/>
    </source>
</evidence>
<dbReference type="SUPFAM" id="SSF55961">
    <property type="entry name" value="Bet v1-like"/>
    <property type="match status" value="1"/>
</dbReference>
<evidence type="ECO:0000313" key="7">
    <source>
        <dbReference type="EMBL" id="MCB5363421.1"/>
    </source>
</evidence>
<dbReference type="SUPFAM" id="SSF50022">
    <property type="entry name" value="ISP domain"/>
    <property type="match status" value="1"/>
</dbReference>
<evidence type="ECO:0000256" key="4">
    <source>
        <dbReference type="ARBA" id="ARBA00023004"/>
    </source>
</evidence>
<dbReference type="Gene3D" id="2.102.10.10">
    <property type="entry name" value="Rieske [2Fe-2S] iron-sulphur domain"/>
    <property type="match status" value="1"/>
</dbReference>
<keyword evidence="3" id="KW-0560">Oxidoreductase</keyword>
<keyword evidence="8" id="KW-1185">Reference proteome</keyword>
<reference evidence="7 8" key="1">
    <citation type="submission" date="2020-07" db="EMBL/GenBank/DDBJ databases">
        <title>Pusillimonas sp. nov., isolated from poultry manure in Taiwan.</title>
        <authorList>
            <person name="Lin S.-Y."/>
            <person name="Tang Y.-S."/>
            <person name="Young C.-C."/>
        </authorList>
    </citation>
    <scope>NUCLEOTIDE SEQUENCE [LARGE SCALE GENOMIC DNA]</scope>
    <source>
        <strain evidence="7 8">CC-YST705</strain>
    </source>
</reference>
<dbReference type="InterPro" id="IPR036922">
    <property type="entry name" value="Rieske_2Fe-2S_sf"/>
</dbReference>
<organism evidence="7 8">
    <name type="scientific">Mesopusillimonas faecipullorum</name>
    <dbReference type="NCBI Taxonomy" id="2755040"/>
    <lineage>
        <taxon>Bacteria</taxon>
        <taxon>Pseudomonadati</taxon>
        <taxon>Pseudomonadota</taxon>
        <taxon>Betaproteobacteria</taxon>
        <taxon>Burkholderiales</taxon>
        <taxon>Alcaligenaceae</taxon>
        <taxon>Mesopusillimonas</taxon>
    </lineage>
</organism>
<sequence length="345" mass="38887">MFIRNTWYVAAWAKDIVDQPTARRICNEPIVLFRNKQGLVGALEDKCPHRGAPLSKGVVTETGIECGYHGMVMDCSGACVHIPGQERIPTSARVRSYPVVEKDEFIWLWIGDAEKADPSTIVDYPFNNDYQNWPHKLGYYHIKADYKLLVDNLMDLTHLGYVHKTTIGGDPNTHVNAHMKTLATPRGVKIVRHMPNCMPPPTYAAAVSFEGRVDRWQEFEFVPPGHVIQWSGAVDTGQDALEHPEARQGGFALRVFHTATPETESSCHYFWSIANGYRQNDPSATEHLYQDVSTAFREDQDMIEAQQLRLDELGEEDLVSIVHDSGRIQMRRAINALIADTQASV</sequence>
<keyword evidence="7" id="KW-0223">Dioxygenase</keyword>
<dbReference type="RefSeq" id="WP_226953771.1">
    <property type="nucleotide sequence ID" value="NZ_JACDXW010000003.1"/>
</dbReference>
<dbReference type="CDD" id="cd08878">
    <property type="entry name" value="RHO_alpha_C_DMO-like"/>
    <property type="match status" value="1"/>
</dbReference>
<evidence type="ECO:0000259" key="6">
    <source>
        <dbReference type="PROSITE" id="PS51296"/>
    </source>
</evidence>
<keyword evidence="2" id="KW-0479">Metal-binding</keyword>
<dbReference type="Pfam" id="PF19112">
    <property type="entry name" value="VanA_C"/>
    <property type="match status" value="1"/>
</dbReference>
<evidence type="ECO:0000256" key="3">
    <source>
        <dbReference type="ARBA" id="ARBA00023002"/>
    </source>
</evidence>